<name>A0ABX2TI00_9PROT</name>
<comment type="caution">
    <text evidence="1">The sequence shown here is derived from an EMBL/GenBank/DDBJ whole genome shotgun (WGS) entry which is preliminary data.</text>
</comment>
<gene>
    <name evidence="1" type="ORF">HND93_29605</name>
</gene>
<dbReference type="Gene3D" id="1.25.40.10">
    <property type="entry name" value="Tetratricopeptide repeat domain"/>
    <property type="match status" value="1"/>
</dbReference>
<evidence type="ECO:0008006" key="3">
    <source>
        <dbReference type="Google" id="ProtNLM"/>
    </source>
</evidence>
<protein>
    <recommendedName>
        <fullName evidence="3">Tetratricopeptide repeat protein</fullName>
    </recommendedName>
</protein>
<dbReference type="SUPFAM" id="SSF48452">
    <property type="entry name" value="TPR-like"/>
    <property type="match status" value="1"/>
</dbReference>
<accession>A0ABX2TI00</accession>
<evidence type="ECO:0000313" key="2">
    <source>
        <dbReference type="Proteomes" id="UP000584642"/>
    </source>
</evidence>
<dbReference type="EMBL" id="JABFDB010000032">
    <property type="protein sequence ID" value="NYZ23878.1"/>
    <property type="molecule type" value="Genomic_DNA"/>
</dbReference>
<dbReference type="InterPro" id="IPR011990">
    <property type="entry name" value="TPR-like_helical_dom_sf"/>
</dbReference>
<keyword evidence="2" id="KW-1185">Reference proteome</keyword>
<reference evidence="1 2" key="1">
    <citation type="submission" date="2020-05" db="EMBL/GenBank/DDBJ databases">
        <title>Azospirillum oleiclasticum sp. nov, a nitrogen-fixing and heavy crude oil-emulsifying bacterium isolated from the crude oil of Yumen Oilfield.</title>
        <authorList>
            <person name="Wu D."/>
            <person name="Cai M."/>
            <person name="Zhang X."/>
        </authorList>
    </citation>
    <scope>NUCLEOTIDE SEQUENCE [LARGE SCALE GENOMIC DNA]</scope>
    <source>
        <strain evidence="1 2">ROY-1-1-2</strain>
    </source>
</reference>
<dbReference type="RefSeq" id="WP_180285656.1">
    <property type="nucleotide sequence ID" value="NZ_JABFDB010000032.1"/>
</dbReference>
<evidence type="ECO:0000313" key="1">
    <source>
        <dbReference type="EMBL" id="NYZ23878.1"/>
    </source>
</evidence>
<dbReference type="Pfam" id="PF14559">
    <property type="entry name" value="TPR_19"/>
    <property type="match status" value="1"/>
</dbReference>
<proteinExistence type="predicted"/>
<dbReference type="Proteomes" id="UP000584642">
    <property type="component" value="Unassembled WGS sequence"/>
</dbReference>
<sequence length="429" mass="45964">MHDIQQTLAVATEHHRAGRTAEAERLYREVLAAAPGQADALHLLGVLALQSGRPADAADLIGQAVAADGGSAMFNANLGHALHAVGRQREAAVSFARALTLLCNAGEGWGNIGALANLIRRYDPDSRRAAAAEVDRDYALGDVMRRRSLLFHLDGDLRHYRDLVAAVLAEPEGFTVPSLHYAYWGMQFQLYRGEAVDGDTGAFTRNELHGMHRLLVEQTALRYGVTMRLRPVAPRDPVRRIALITNQVLGADHAPSVTVLELSRQLQDEHGCEVLVVNANAMAVAPENGFVPEFAYNMADGFEGVQSVAVGDGRVRMVSATDRHFDAGKVGALVDQVAAFDPDTVVAFGASNIVADLFAATRPVVCLPTTAGYSPSLARIVLGHGEGDSPDDWPVADRGRFRPYTYPAGEAGADAAGRLLAYCREAQTA</sequence>
<organism evidence="1 2">
    <name type="scientific">Azospirillum oleiclasticum</name>
    <dbReference type="NCBI Taxonomy" id="2735135"/>
    <lineage>
        <taxon>Bacteria</taxon>
        <taxon>Pseudomonadati</taxon>
        <taxon>Pseudomonadota</taxon>
        <taxon>Alphaproteobacteria</taxon>
        <taxon>Rhodospirillales</taxon>
        <taxon>Azospirillaceae</taxon>
        <taxon>Azospirillum</taxon>
    </lineage>
</organism>